<dbReference type="PANTHER" id="PTHR35569">
    <property type="entry name" value="CYANAMIDE HYDRATASE DDI2-RELATED"/>
    <property type="match status" value="1"/>
</dbReference>
<dbReference type="EMBL" id="WUBL01000063">
    <property type="protein sequence ID" value="KAF2967722.1"/>
    <property type="molecule type" value="Genomic_DNA"/>
</dbReference>
<evidence type="ECO:0000313" key="2">
    <source>
        <dbReference type="EMBL" id="KAF2967722.1"/>
    </source>
</evidence>
<name>A0A7C8IVZ7_9PEZI</name>
<gene>
    <name evidence="2" type="ORF">GQX73_g5865</name>
</gene>
<proteinExistence type="predicted"/>
<feature type="chain" id="PRO_5028961817" evidence="1">
    <location>
        <begin position="20"/>
        <end position="290"/>
    </location>
</feature>
<dbReference type="Proteomes" id="UP000481858">
    <property type="component" value="Unassembled WGS sequence"/>
</dbReference>
<keyword evidence="1" id="KW-0732">Signal</keyword>
<evidence type="ECO:0000313" key="3">
    <source>
        <dbReference type="Proteomes" id="UP000481858"/>
    </source>
</evidence>
<dbReference type="AlphaFoldDB" id="A0A7C8IVZ7"/>
<dbReference type="OrthoDB" id="2378324at2759"/>
<sequence>MRANTVLRIVLLAFQASLSKQLYIPGDAQETTISTRTIGGVTVVDTEIVRKAEAFARSHSSDVVWNHIVRGWLFGSLIIAHNSTLRATVDAEAHAVAAILHDLGWDQTPNSTTVSAERRFEVDGAIAARDFIRRHSPNQKEWDDHRIQLVWDSIALHTQDSIYKYKEDTVAVTGSGILMDFNGPSQGVTQQEYDAVLSAVPKIQFREGIDQTFIWLCETKPKTTYGKFILACFYFTPLTHSLLGDIYVKLLSARVNIEADTFIQPWGESYVANYSVKGNRVFDTIFALSP</sequence>
<keyword evidence="3" id="KW-1185">Reference proteome</keyword>
<reference evidence="2 3" key="1">
    <citation type="submission" date="2019-12" db="EMBL/GenBank/DDBJ databases">
        <title>Draft genome sequence of the ascomycete Xylaria multiplex DSM 110363.</title>
        <authorList>
            <person name="Buettner E."/>
            <person name="Kellner H."/>
        </authorList>
    </citation>
    <scope>NUCLEOTIDE SEQUENCE [LARGE SCALE GENOMIC DNA]</scope>
    <source>
        <strain evidence="2 3">DSM 110363</strain>
    </source>
</reference>
<accession>A0A7C8IVZ7</accession>
<organism evidence="2 3">
    <name type="scientific">Xylaria multiplex</name>
    <dbReference type="NCBI Taxonomy" id="323545"/>
    <lineage>
        <taxon>Eukaryota</taxon>
        <taxon>Fungi</taxon>
        <taxon>Dikarya</taxon>
        <taxon>Ascomycota</taxon>
        <taxon>Pezizomycotina</taxon>
        <taxon>Sordariomycetes</taxon>
        <taxon>Xylariomycetidae</taxon>
        <taxon>Xylariales</taxon>
        <taxon>Xylariaceae</taxon>
        <taxon>Xylaria</taxon>
    </lineage>
</organism>
<protein>
    <submittedName>
        <fullName evidence="2">Uncharacterized protein</fullName>
    </submittedName>
</protein>
<evidence type="ECO:0000256" key="1">
    <source>
        <dbReference type="SAM" id="SignalP"/>
    </source>
</evidence>
<dbReference type="Gene3D" id="1.10.3210.10">
    <property type="entry name" value="Hypothetical protein af1432"/>
    <property type="match status" value="1"/>
</dbReference>
<dbReference type="InParanoid" id="A0A7C8IVZ7"/>
<dbReference type="PANTHER" id="PTHR35569:SF1">
    <property type="entry name" value="CYANAMIDE HYDRATASE DDI2-RELATED"/>
    <property type="match status" value="1"/>
</dbReference>
<feature type="signal peptide" evidence="1">
    <location>
        <begin position="1"/>
        <end position="19"/>
    </location>
</feature>
<dbReference type="SUPFAM" id="SSF109604">
    <property type="entry name" value="HD-domain/PDEase-like"/>
    <property type="match status" value="1"/>
</dbReference>
<comment type="caution">
    <text evidence="2">The sequence shown here is derived from an EMBL/GenBank/DDBJ whole genome shotgun (WGS) entry which is preliminary data.</text>
</comment>